<feature type="compositionally biased region" description="Acidic residues" evidence="2">
    <location>
        <begin position="477"/>
        <end position="491"/>
    </location>
</feature>
<dbReference type="PANTHER" id="PTHR46135:SF3">
    <property type="entry name" value="NME_NM23 FAMILY MEMBER 8"/>
    <property type="match status" value="1"/>
</dbReference>
<feature type="region of interest" description="Disordered" evidence="2">
    <location>
        <begin position="465"/>
        <end position="507"/>
    </location>
</feature>
<protein>
    <recommendedName>
        <fullName evidence="7">Thioredoxin domain-containing protein 3</fullName>
    </recommendedName>
</protein>
<proteinExistence type="predicted"/>
<evidence type="ECO:0000259" key="4">
    <source>
        <dbReference type="Pfam" id="PF15928"/>
    </source>
</evidence>
<dbReference type="CDD" id="cd02948">
    <property type="entry name" value="TRX_NDPK"/>
    <property type="match status" value="1"/>
</dbReference>
<reference evidence="5" key="2">
    <citation type="submission" date="2023-03" db="EMBL/GenBank/DDBJ databases">
        <authorList>
            <person name="Inwood S.N."/>
            <person name="Skelly J.G."/>
            <person name="Guhlin J."/>
            <person name="Harrop T.W.R."/>
            <person name="Goldson S.G."/>
            <person name="Dearden P.K."/>
        </authorList>
    </citation>
    <scope>NUCLEOTIDE SEQUENCE</scope>
    <source>
        <strain evidence="5">Lincoln</strain>
        <tissue evidence="5">Whole body</tissue>
    </source>
</reference>
<name>A0AA39FDS4_MICHY</name>
<organism evidence="5 6">
    <name type="scientific">Microctonus hyperodae</name>
    <name type="common">Parasitoid wasp</name>
    <dbReference type="NCBI Taxonomy" id="165561"/>
    <lineage>
        <taxon>Eukaryota</taxon>
        <taxon>Metazoa</taxon>
        <taxon>Ecdysozoa</taxon>
        <taxon>Arthropoda</taxon>
        <taxon>Hexapoda</taxon>
        <taxon>Insecta</taxon>
        <taxon>Pterygota</taxon>
        <taxon>Neoptera</taxon>
        <taxon>Endopterygota</taxon>
        <taxon>Hymenoptera</taxon>
        <taxon>Apocrita</taxon>
        <taxon>Ichneumonoidea</taxon>
        <taxon>Braconidae</taxon>
        <taxon>Euphorinae</taxon>
        <taxon>Microctonus</taxon>
    </lineage>
</organism>
<keyword evidence="6" id="KW-1185">Reference proteome</keyword>
<evidence type="ECO:0000259" key="3">
    <source>
        <dbReference type="Pfam" id="PF00085"/>
    </source>
</evidence>
<evidence type="ECO:0008006" key="7">
    <source>
        <dbReference type="Google" id="ProtNLM"/>
    </source>
</evidence>
<comment type="caution">
    <text evidence="5">The sequence shown here is derived from an EMBL/GenBank/DDBJ whole genome shotgun (WGS) entry which is preliminary data.</text>
</comment>
<feature type="domain" description="Thioredoxin" evidence="3">
    <location>
        <begin position="26"/>
        <end position="116"/>
    </location>
</feature>
<dbReference type="EMBL" id="JAQQBR010001831">
    <property type="protein sequence ID" value="KAK0167707.1"/>
    <property type="molecule type" value="Genomic_DNA"/>
</dbReference>
<dbReference type="InterPro" id="IPR031827">
    <property type="entry name" value="DUF4746"/>
</dbReference>
<sequence length="507" mass="58384">MLGKKRGGLSKSRRMAKKNAPAALQIEVTTDEEWSKILEKKGLIVVDVYSEWSGPCSGMVSILKKIKMEIGGDSLSYATAKCDNIGDLERFRGKSEPTWMFIHNGKMVNLMFGAYCPELQKMLTDELQKVQNNEPHEFSIPVNERSPQEQSRLQFLEEERLAKEAAKKAMKEAEAKARYEAEINHLMISLADETCLILYPWVFKDEEGHRRDKKLSPPYVDLIENVLVENYIIQQEMKKHLNEELLSTILVETDWEITPDVKQLLMDGKCMFMRLRVSEHRREMDVEKYLLNLLFGEPVLPKLTDYQLPEGCFAERHKPTPIPFGKENNVFPVVWATPNSMNKIMVFKVIFKKYLEATFPYEDKTEATPIMVFKYDSTRKNELKVVLEMQESEVLHFGIFERDKPPEAKLIATTITEFDEKVEDKTGFEVFVCVVKKVGSEAFLTFAGIGPYHVSENPETAIEESKLYFRDNPQIDDLSDDEEKPELSEENSGEHSNTANEHLQDGK</sequence>
<feature type="domain" description="DUF4746" evidence="4">
    <location>
        <begin position="331"/>
        <end position="475"/>
    </location>
</feature>
<dbReference type="Proteomes" id="UP001168972">
    <property type="component" value="Unassembled WGS sequence"/>
</dbReference>
<dbReference type="InterPro" id="IPR051766">
    <property type="entry name" value="TXND_domain-containing"/>
</dbReference>
<dbReference type="Gene3D" id="3.40.30.10">
    <property type="entry name" value="Glutaredoxin"/>
    <property type="match status" value="1"/>
</dbReference>
<dbReference type="InterPro" id="IPR013766">
    <property type="entry name" value="Thioredoxin_domain"/>
</dbReference>
<reference evidence="5" key="1">
    <citation type="journal article" date="2023" name="bioRxiv">
        <title>Scaffold-level genome assemblies of two parasitoid biocontrol wasps reveal the parthenogenesis mechanism and an associated novel virus.</title>
        <authorList>
            <person name="Inwood S."/>
            <person name="Skelly J."/>
            <person name="Guhlin J."/>
            <person name="Harrop T."/>
            <person name="Goldson S."/>
            <person name="Dearden P."/>
        </authorList>
    </citation>
    <scope>NUCLEOTIDE SEQUENCE</scope>
    <source>
        <strain evidence="5">Lincoln</strain>
        <tissue evidence="5">Whole body</tissue>
    </source>
</reference>
<feature type="coiled-coil region" evidence="1">
    <location>
        <begin position="153"/>
        <end position="182"/>
    </location>
</feature>
<accession>A0AA39FDS4</accession>
<evidence type="ECO:0000313" key="6">
    <source>
        <dbReference type="Proteomes" id="UP001168972"/>
    </source>
</evidence>
<dbReference type="Pfam" id="PF00085">
    <property type="entry name" value="Thioredoxin"/>
    <property type="match status" value="1"/>
</dbReference>
<evidence type="ECO:0000256" key="2">
    <source>
        <dbReference type="SAM" id="MobiDB-lite"/>
    </source>
</evidence>
<dbReference type="PANTHER" id="PTHR46135">
    <property type="entry name" value="NME/NM23 FAMILY MEMBER 8"/>
    <property type="match status" value="1"/>
</dbReference>
<evidence type="ECO:0000256" key="1">
    <source>
        <dbReference type="SAM" id="Coils"/>
    </source>
</evidence>
<keyword evidence="1" id="KW-0175">Coiled coil</keyword>
<dbReference type="SUPFAM" id="SSF52833">
    <property type="entry name" value="Thioredoxin-like"/>
    <property type="match status" value="1"/>
</dbReference>
<evidence type="ECO:0000313" key="5">
    <source>
        <dbReference type="EMBL" id="KAK0167707.1"/>
    </source>
</evidence>
<dbReference type="Pfam" id="PF15928">
    <property type="entry name" value="DUF4746"/>
    <property type="match status" value="1"/>
</dbReference>
<dbReference type="AlphaFoldDB" id="A0AA39FDS4"/>
<dbReference type="InterPro" id="IPR036249">
    <property type="entry name" value="Thioredoxin-like_sf"/>
</dbReference>
<gene>
    <name evidence="5" type="ORF">PV327_001580</name>
</gene>